<dbReference type="OrthoDB" id="9810836at2"/>
<dbReference type="Proteomes" id="UP000070539">
    <property type="component" value="Unassembled WGS sequence"/>
</dbReference>
<feature type="transmembrane region" description="Helical" evidence="1">
    <location>
        <begin position="174"/>
        <end position="192"/>
    </location>
</feature>
<gene>
    <name evidence="2" type="ORF">CLNEO_09920</name>
</gene>
<name>A0A136WGS7_9FIRM</name>
<sequence length="194" mass="21677">MNKASRFAKIIRVVTVVPVMALTTLSILYGLRPSIFQGTFQYILSIIFLTVLPISAYPLQLILPKYRNKGREGQRNLALMMGVSGYLFGIVFTLCSHATKELLVIYLIYFLSGIGILIFNKIFKIRASGHACGVAGPISILVYFIGIKALVSVVVLMMVYWASIKTKRHTTSQLLWGTIIPLFALIISKFWLSL</sequence>
<keyword evidence="1" id="KW-1133">Transmembrane helix</keyword>
<comment type="caution">
    <text evidence="2">The sequence shown here is derived from an EMBL/GenBank/DDBJ whole genome shotgun (WGS) entry which is preliminary data.</text>
</comment>
<dbReference type="STRING" id="36847.CLNEO_09920"/>
<feature type="transmembrane region" description="Helical" evidence="1">
    <location>
        <begin position="140"/>
        <end position="162"/>
    </location>
</feature>
<dbReference type="EMBL" id="LRVM01000002">
    <property type="protein sequence ID" value="KXL53766.1"/>
    <property type="molecule type" value="Genomic_DNA"/>
</dbReference>
<feature type="transmembrane region" description="Helical" evidence="1">
    <location>
        <begin position="43"/>
        <end position="64"/>
    </location>
</feature>
<dbReference type="RefSeq" id="WP_066085499.1">
    <property type="nucleotide sequence ID" value="NZ_LRVM01000002.1"/>
</dbReference>
<organism evidence="2 3">
    <name type="scientific">Anaerotignum neopropionicum</name>
    <dbReference type="NCBI Taxonomy" id="36847"/>
    <lineage>
        <taxon>Bacteria</taxon>
        <taxon>Bacillati</taxon>
        <taxon>Bacillota</taxon>
        <taxon>Clostridia</taxon>
        <taxon>Lachnospirales</taxon>
        <taxon>Anaerotignaceae</taxon>
        <taxon>Anaerotignum</taxon>
    </lineage>
</organism>
<evidence type="ECO:0000313" key="3">
    <source>
        <dbReference type="Proteomes" id="UP000070539"/>
    </source>
</evidence>
<feature type="transmembrane region" description="Helical" evidence="1">
    <location>
        <begin position="12"/>
        <end position="31"/>
    </location>
</feature>
<proteinExistence type="predicted"/>
<accession>A0A136WGS7</accession>
<dbReference type="AlphaFoldDB" id="A0A136WGS7"/>
<keyword evidence="1" id="KW-0812">Transmembrane</keyword>
<evidence type="ECO:0000256" key="1">
    <source>
        <dbReference type="SAM" id="Phobius"/>
    </source>
</evidence>
<evidence type="ECO:0000313" key="2">
    <source>
        <dbReference type="EMBL" id="KXL53766.1"/>
    </source>
</evidence>
<protein>
    <submittedName>
        <fullName evidence="2">Uncharacterized protein</fullName>
    </submittedName>
</protein>
<keyword evidence="3" id="KW-1185">Reference proteome</keyword>
<feature type="transmembrane region" description="Helical" evidence="1">
    <location>
        <begin position="102"/>
        <end position="119"/>
    </location>
</feature>
<reference evidence="2 3" key="1">
    <citation type="submission" date="2016-01" db="EMBL/GenBank/DDBJ databases">
        <title>Genome sequence of Clostridium neopropionicum X4, DSM-3847.</title>
        <authorList>
            <person name="Poehlein A."/>
            <person name="Beck M.H."/>
            <person name="Bengelsdorf F.R."/>
            <person name="Daniel R."/>
            <person name="Duerre P."/>
        </authorList>
    </citation>
    <scope>NUCLEOTIDE SEQUENCE [LARGE SCALE GENOMIC DNA]</scope>
    <source>
        <strain evidence="2 3">DSM-3847</strain>
    </source>
</reference>
<feature type="transmembrane region" description="Helical" evidence="1">
    <location>
        <begin position="76"/>
        <end position="96"/>
    </location>
</feature>
<keyword evidence="1" id="KW-0472">Membrane</keyword>